<dbReference type="PANTHER" id="PTHR13833:SF71">
    <property type="entry name" value="NHL DOMAIN-CONTAINING PROTEIN"/>
    <property type="match status" value="1"/>
</dbReference>
<dbReference type="Pfam" id="PF01436">
    <property type="entry name" value="NHL"/>
    <property type="match status" value="2"/>
</dbReference>
<dbReference type="InterPro" id="IPR001258">
    <property type="entry name" value="NHL_repeat"/>
</dbReference>
<dbReference type="RefSeq" id="WP_134000209.1">
    <property type="nucleotide sequence ID" value="NZ_SODV01000002.1"/>
</dbReference>
<dbReference type="OrthoDB" id="791543at2"/>
<dbReference type="InterPro" id="IPR011042">
    <property type="entry name" value="6-blade_b-propeller_TolB-like"/>
</dbReference>
<evidence type="ECO:0000259" key="3">
    <source>
        <dbReference type="Pfam" id="PF25021"/>
    </source>
</evidence>
<evidence type="ECO:0000313" key="5">
    <source>
        <dbReference type="Proteomes" id="UP000294498"/>
    </source>
</evidence>
<evidence type="ECO:0000256" key="1">
    <source>
        <dbReference type="ARBA" id="ARBA00022737"/>
    </source>
</evidence>
<sequence length="372" mass="38343">MTRKTLPLVLGITATAIFFSCKQEKLDALKLKYATNDASAYSAASSYTVSTFAGSGAVGAVDGIGTAASFNQPIGIAIDGSGNIYIADLTNNKIRKITQDGVVTTFAGSGQPGWQDGTGTTAVFHNPTGVAIDATGNLYVADTRNNMIRKITPVGVVTTFAGSGAAASVDGTGRAASFNSPIWVTVDGNDNIYVTEMGTCKLRKITSQGVVTTFAGRDTSGSSDGIGTAASFARPEGMCTDTNGNIYLADCINEKIRKITPAALVTTLAGSGAIGSSDGAGTVASFRDPMDAAIDRLGYIYVCDYVNNTIRRISPSDSVTTIAGIVGKRGSADGPGSSATFFLPRGVAVDHNGNVYVADTYNNKIRKLTPNN</sequence>
<proteinExistence type="predicted"/>
<evidence type="ECO:0000256" key="2">
    <source>
        <dbReference type="PROSITE-ProRule" id="PRU00504"/>
    </source>
</evidence>
<comment type="caution">
    <text evidence="4">The sequence shown here is derived from an EMBL/GenBank/DDBJ whole genome shotgun (WGS) entry which is preliminary data.</text>
</comment>
<keyword evidence="1" id="KW-0677">Repeat</keyword>
<dbReference type="SUPFAM" id="SSF101898">
    <property type="entry name" value="NHL repeat"/>
    <property type="match status" value="1"/>
</dbReference>
<feature type="domain" description="Teneurin NHL" evidence="3">
    <location>
        <begin position="66"/>
        <end position="109"/>
    </location>
</feature>
<evidence type="ECO:0000313" key="4">
    <source>
        <dbReference type="EMBL" id="TDW97633.1"/>
    </source>
</evidence>
<accession>A0A4R8DIQ8</accession>
<dbReference type="InterPro" id="IPR056822">
    <property type="entry name" value="TEN_NHL"/>
</dbReference>
<dbReference type="CDD" id="cd14953">
    <property type="entry name" value="NHL_like_1"/>
    <property type="match status" value="1"/>
</dbReference>
<dbReference type="PANTHER" id="PTHR13833">
    <property type="match status" value="1"/>
</dbReference>
<dbReference type="Pfam" id="PF25021">
    <property type="entry name" value="TEN_NHL"/>
    <property type="match status" value="1"/>
</dbReference>
<gene>
    <name evidence="4" type="ORF">EDB95_5484</name>
</gene>
<dbReference type="AlphaFoldDB" id="A0A4R8DIQ8"/>
<organism evidence="4 5">
    <name type="scientific">Dinghuibacter silviterrae</name>
    <dbReference type="NCBI Taxonomy" id="1539049"/>
    <lineage>
        <taxon>Bacteria</taxon>
        <taxon>Pseudomonadati</taxon>
        <taxon>Bacteroidota</taxon>
        <taxon>Chitinophagia</taxon>
        <taxon>Chitinophagales</taxon>
        <taxon>Chitinophagaceae</taxon>
        <taxon>Dinghuibacter</taxon>
    </lineage>
</organism>
<feature type="repeat" description="NHL" evidence="2">
    <location>
        <begin position="341"/>
        <end position="371"/>
    </location>
</feature>
<dbReference type="GO" id="GO:0016829">
    <property type="term" value="F:lyase activity"/>
    <property type="evidence" value="ECO:0007669"/>
    <property type="project" value="UniProtKB-KW"/>
</dbReference>
<keyword evidence="5" id="KW-1185">Reference proteome</keyword>
<dbReference type="PROSITE" id="PS51257">
    <property type="entry name" value="PROKAR_LIPOPROTEIN"/>
    <property type="match status" value="1"/>
</dbReference>
<dbReference type="PROSITE" id="PS51125">
    <property type="entry name" value="NHL"/>
    <property type="match status" value="1"/>
</dbReference>
<protein>
    <submittedName>
        <fullName evidence="4">Streptogramin lyase</fullName>
    </submittedName>
</protein>
<reference evidence="4 5" key="1">
    <citation type="submission" date="2019-03" db="EMBL/GenBank/DDBJ databases">
        <title>Genomic Encyclopedia of Type Strains, Phase IV (KMG-IV): sequencing the most valuable type-strain genomes for metagenomic binning, comparative biology and taxonomic classification.</title>
        <authorList>
            <person name="Goeker M."/>
        </authorList>
    </citation>
    <scope>NUCLEOTIDE SEQUENCE [LARGE SCALE GENOMIC DNA]</scope>
    <source>
        <strain evidence="4 5">DSM 100059</strain>
    </source>
</reference>
<dbReference type="Proteomes" id="UP000294498">
    <property type="component" value="Unassembled WGS sequence"/>
</dbReference>
<name>A0A4R8DIQ8_9BACT</name>
<dbReference type="Gene3D" id="2.120.10.30">
    <property type="entry name" value="TolB, C-terminal domain"/>
    <property type="match status" value="3"/>
</dbReference>
<keyword evidence="4" id="KW-0456">Lyase</keyword>
<dbReference type="EMBL" id="SODV01000002">
    <property type="protein sequence ID" value="TDW97633.1"/>
    <property type="molecule type" value="Genomic_DNA"/>
</dbReference>